<dbReference type="InterPro" id="IPR050330">
    <property type="entry name" value="Bact_OuterMem_StrucFunc"/>
</dbReference>
<comment type="subcellular location">
    <subcellularLocation>
        <location evidence="1">Cell membrane</location>
        <topology evidence="1">Single-pass membrane protein</topology>
    </subcellularLocation>
</comment>
<dbReference type="InterPro" id="IPR036737">
    <property type="entry name" value="OmpA-like_sf"/>
</dbReference>
<dbReference type="OrthoDB" id="9783110at2"/>
<keyword evidence="5 8" id="KW-1133">Transmembrane helix</keyword>
<keyword evidence="4 8" id="KW-0812">Transmembrane</keyword>
<sequence>MKNSRGKDDFMDEDDGPGWIVTYADLVTLLLVFFVLLYSISSLNMERFKQAFESIRISLGQDMTTLGVIEVMEVPELSRKELTVEEIFGHRSREEAMVEDINAFIAERNVGDHITVQILNNKIIVRIRGTILFESGSEQLTSQADPILEQIVHIFKAYPEYNINIRGHTDDVPIATLRFPSNWELSAFRATTVLKYLIDKGISPFRLTATGYGSLLPLRPNNSPENRAINRRVEFVLEKQK</sequence>
<dbReference type="CDD" id="cd07185">
    <property type="entry name" value="OmpA_C-like"/>
    <property type="match status" value="1"/>
</dbReference>
<dbReference type="EMBL" id="VLLC01000020">
    <property type="protein sequence ID" value="TWI68603.1"/>
    <property type="molecule type" value="Genomic_DNA"/>
</dbReference>
<reference evidence="10 11" key="1">
    <citation type="submission" date="2019-07" db="EMBL/GenBank/DDBJ databases">
        <title>Genome sequencing of 100 strains of the haloalkaliphilic chemolithoautotrophic sulfur-oxidizing bacterium Thioalkalivibrio.</title>
        <authorList>
            <person name="Muyzer G."/>
        </authorList>
    </citation>
    <scope>NUCLEOTIDE SEQUENCE [LARGE SCALE GENOMIC DNA]</scope>
    <source>
        <strain evidence="10 11">ASO4-4</strain>
    </source>
</reference>
<evidence type="ECO:0000259" key="9">
    <source>
        <dbReference type="PROSITE" id="PS51123"/>
    </source>
</evidence>
<dbReference type="Pfam" id="PF00691">
    <property type="entry name" value="OmpA"/>
    <property type="match status" value="1"/>
</dbReference>
<evidence type="ECO:0000313" key="10">
    <source>
        <dbReference type="EMBL" id="TWI68603.1"/>
    </source>
</evidence>
<organism evidence="10 11">
    <name type="scientific">Desulfobotulus alkaliphilus</name>
    <dbReference type="NCBI Taxonomy" id="622671"/>
    <lineage>
        <taxon>Bacteria</taxon>
        <taxon>Pseudomonadati</taxon>
        <taxon>Thermodesulfobacteriota</taxon>
        <taxon>Desulfobacteria</taxon>
        <taxon>Desulfobacterales</taxon>
        <taxon>Desulfobacteraceae</taxon>
        <taxon>Desulfobotulus</taxon>
    </lineage>
</organism>
<accession>A0A562RI53</accession>
<dbReference type="Proteomes" id="UP000318307">
    <property type="component" value="Unassembled WGS sequence"/>
</dbReference>
<dbReference type="SUPFAM" id="SSF103088">
    <property type="entry name" value="OmpA-like"/>
    <property type="match status" value="1"/>
</dbReference>
<dbReference type="RefSeq" id="WP_144685549.1">
    <property type="nucleotide sequence ID" value="NZ_VLLC01000020.1"/>
</dbReference>
<evidence type="ECO:0000256" key="2">
    <source>
        <dbReference type="ARBA" id="ARBA00008914"/>
    </source>
</evidence>
<feature type="domain" description="OmpA-like" evidence="9">
    <location>
        <begin position="120"/>
        <end position="241"/>
    </location>
</feature>
<dbReference type="AlphaFoldDB" id="A0A562RI53"/>
<gene>
    <name evidence="10" type="ORF">LZ24_02439</name>
</gene>
<evidence type="ECO:0000256" key="7">
    <source>
        <dbReference type="PROSITE-ProRule" id="PRU00473"/>
    </source>
</evidence>
<keyword evidence="11" id="KW-1185">Reference proteome</keyword>
<dbReference type="InterPro" id="IPR006665">
    <property type="entry name" value="OmpA-like"/>
</dbReference>
<name>A0A562RI53_9BACT</name>
<evidence type="ECO:0000256" key="6">
    <source>
        <dbReference type="ARBA" id="ARBA00023136"/>
    </source>
</evidence>
<protein>
    <submittedName>
        <fullName evidence="10">Chemotaxis protein MotB</fullName>
    </submittedName>
</protein>
<dbReference type="Gene3D" id="3.30.1330.60">
    <property type="entry name" value="OmpA-like domain"/>
    <property type="match status" value="1"/>
</dbReference>
<keyword evidence="6 7" id="KW-0472">Membrane</keyword>
<comment type="similarity">
    <text evidence="2">Belongs to the MotB family.</text>
</comment>
<feature type="transmembrane region" description="Helical" evidence="8">
    <location>
        <begin position="20"/>
        <end position="40"/>
    </location>
</feature>
<dbReference type="Pfam" id="PF13677">
    <property type="entry name" value="MotB_plug"/>
    <property type="match status" value="1"/>
</dbReference>
<keyword evidence="3" id="KW-1003">Cell membrane</keyword>
<evidence type="ECO:0000256" key="1">
    <source>
        <dbReference type="ARBA" id="ARBA00004162"/>
    </source>
</evidence>
<evidence type="ECO:0000256" key="3">
    <source>
        <dbReference type="ARBA" id="ARBA00022475"/>
    </source>
</evidence>
<evidence type="ECO:0000256" key="4">
    <source>
        <dbReference type="ARBA" id="ARBA00022692"/>
    </source>
</evidence>
<proteinExistence type="inferred from homology"/>
<evidence type="ECO:0000256" key="5">
    <source>
        <dbReference type="ARBA" id="ARBA00022989"/>
    </source>
</evidence>
<evidence type="ECO:0000256" key="8">
    <source>
        <dbReference type="SAM" id="Phobius"/>
    </source>
</evidence>
<dbReference type="GO" id="GO:0005886">
    <property type="term" value="C:plasma membrane"/>
    <property type="evidence" value="ECO:0007669"/>
    <property type="project" value="UniProtKB-SubCell"/>
</dbReference>
<dbReference type="PANTHER" id="PTHR30329">
    <property type="entry name" value="STATOR ELEMENT OF FLAGELLAR MOTOR COMPLEX"/>
    <property type="match status" value="1"/>
</dbReference>
<evidence type="ECO:0000313" key="11">
    <source>
        <dbReference type="Proteomes" id="UP000318307"/>
    </source>
</evidence>
<comment type="caution">
    <text evidence="10">The sequence shown here is derived from an EMBL/GenBank/DDBJ whole genome shotgun (WGS) entry which is preliminary data.</text>
</comment>
<dbReference type="PANTHER" id="PTHR30329:SF21">
    <property type="entry name" value="LIPOPROTEIN YIAD-RELATED"/>
    <property type="match status" value="1"/>
</dbReference>
<dbReference type="PROSITE" id="PS51123">
    <property type="entry name" value="OMPA_2"/>
    <property type="match status" value="1"/>
</dbReference>
<dbReference type="InterPro" id="IPR025713">
    <property type="entry name" value="MotB-like_N_dom"/>
</dbReference>